<dbReference type="EMBL" id="CP000155">
    <property type="protein sequence ID" value="ABC32109.1"/>
    <property type="molecule type" value="Genomic_DNA"/>
</dbReference>
<dbReference type="Proteomes" id="UP000000238">
    <property type="component" value="Chromosome"/>
</dbReference>
<proteinExistence type="predicted"/>
<organism evidence="3 4">
    <name type="scientific">Hahella chejuensis (strain KCTC 2396)</name>
    <dbReference type="NCBI Taxonomy" id="349521"/>
    <lineage>
        <taxon>Bacteria</taxon>
        <taxon>Pseudomonadati</taxon>
        <taxon>Pseudomonadota</taxon>
        <taxon>Gammaproteobacteria</taxon>
        <taxon>Oceanospirillales</taxon>
        <taxon>Hahellaceae</taxon>
        <taxon>Hahella</taxon>
    </lineage>
</organism>
<evidence type="ECO:0000256" key="2">
    <source>
        <dbReference type="SAM" id="Phobius"/>
    </source>
</evidence>
<dbReference type="HOGENOM" id="CLU_178570_0_0_6"/>
<dbReference type="GO" id="GO:0006355">
    <property type="term" value="P:regulation of DNA-templated transcription"/>
    <property type="evidence" value="ECO:0007669"/>
    <property type="project" value="InterPro"/>
</dbReference>
<accession>Q2SB65</accession>
<dbReference type="STRING" id="349521.HCH_05444"/>
<protein>
    <submittedName>
        <fullName evidence="3">Probable phage shock protein B</fullName>
    </submittedName>
</protein>
<dbReference type="AlphaFoldDB" id="Q2SB65"/>
<dbReference type="eggNOG" id="ENOG5032YI2">
    <property type="taxonomic scope" value="Bacteria"/>
</dbReference>
<dbReference type="NCBIfam" id="NF006993">
    <property type="entry name" value="PRK09458.1"/>
    <property type="match status" value="1"/>
</dbReference>
<reference evidence="3 4" key="1">
    <citation type="journal article" date="2005" name="Nucleic Acids Res.">
        <title>Genomic blueprint of Hahella chejuensis, a marine microbe producing an algicidal agent.</title>
        <authorList>
            <person name="Jeong H."/>
            <person name="Yim J.H."/>
            <person name="Lee C."/>
            <person name="Choi S.-H."/>
            <person name="Park Y.K."/>
            <person name="Yoon S.H."/>
            <person name="Hur C.-G."/>
            <person name="Kang H.-Y."/>
            <person name="Kim D."/>
            <person name="Lee H.H."/>
            <person name="Park K.H."/>
            <person name="Park S.-H."/>
            <person name="Park H.-S."/>
            <person name="Lee H.K."/>
            <person name="Oh T.K."/>
            <person name="Kim J.F."/>
        </authorList>
    </citation>
    <scope>NUCLEOTIDE SEQUENCE [LARGE SCALE GENOMIC DNA]</scope>
    <source>
        <strain evidence="3 4">KCTC 2396</strain>
    </source>
</reference>
<gene>
    <name evidence="3" type="primary">pspB</name>
    <name evidence="3" type="ordered locus">HCH_05444</name>
</gene>
<keyword evidence="4" id="KW-1185">Reference proteome</keyword>
<dbReference type="OrthoDB" id="6198106at2"/>
<dbReference type="InterPro" id="IPR009554">
    <property type="entry name" value="Phageshock_PspB"/>
</dbReference>
<dbReference type="Pfam" id="PF06667">
    <property type="entry name" value="PspB"/>
    <property type="match status" value="1"/>
</dbReference>
<keyword evidence="2" id="KW-0472">Membrane</keyword>
<keyword evidence="2" id="KW-0812">Transmembrane</keyword>
<keyword evidence="1" id="KW-0175">Coiled coil</keyword>
<evidence type="ECO:0000256" key="1">
    <source>
        <dbReference type="SAM" id="Coils"/>
    </source>
</evidence>
<dbReference type="RefSeq" id="WP_011399173.1">
    <property type="nucleotide sequence ID" value="NC_007645.1"/>
</dbReference>
<evidence type="ECO:0000313" key="4">
    <source>
        <dbReference type="Proteomes" id="UP000000238"/>
    </source>
</evidence>
<keyword evidence="2" id="KW-1133">Transmembrane helix</keyword>
<dbReference type="GO" id="GO:0009271">
    <property type="term" value="P:phage shock"/>
    <property type="evidence" value="ECO:0007669"/>
    <property type="project" value="InterPro"/>
</dbReference>
<evidence type="ECO:0000313" key="3">
    <source>
        <dbReference type="EMBL" id="ABC32109.1"/>
    </source>
</evidence>
<feature type="transmembrane region" description="Helical" evidence="2">
    <location>
        <begin position="6"/>
        <end position="26"/>
    </location>
</feature>
<sequence>MSSIMVFFFVPTVIFLSLVAPIWLILHYRTKSKIRRSLSEDERDLLESALRTAERLEQRINALETILDADHGGWRTYDNRHDRPQHH</sequence>
<dbReference type="NCBIfam" id="TIGR02976">
    <property type="entry name" value="phageshock_pspB"/>
    <property type="match status" value="1"/>
</dbReference>
<feature type="coiled-coil region" evidence="1">
    <location>
        <begin position="39"/>
        <end position="66"/>
    </location>
</feature>
<name>Q2SB65_HAHCH</name>
<dbReference type="KEGG" id="hch:HCH_05444"/>